<evidence type="ECO:0000313" key="6">
    <source>
        <dbReference type="Proteomes" id="UP000501812"/>
    </source>
</evidence>
<sequence length="298" mass="33884">MRTQFKERRIRALSPRPRASEPADRPDRPTNRTSFPVRLHLRKRTAGVSISPRPRGSARREPIPTWKRWSDMVCVAMSFPFALPLIGLVVLWIRLVSHGPALFRQERIGLGGRRFTLYKFRTMRHGASTAHHEAHVERLVESDQPMVKLDCLGDSRLIPGGRFLRMAGLDELPQFLNVLRGEMSLVGPRPCLAEEYGFFTSSQRERFTVLPGLTGLWQVKGKNRTTFREMNAMDVHYARKSSPMLDVAIMVRTPLALVQQMADCLAHQRQHCRAEGLPVPASHPTLGYGGVRHFSDHV</sequence>
<evidence type="ECO:0000256" key="2">
    <source>
        <dbReference type="SAM" id="MobiDB-lite"/>
    </source>
</evidence>
<keyword evidence="5" id="KW-0808">Transferase</keyword>
<dbReference type="PANTHER" id="PTHR30576:SF10">
    <property type="entry name" value="SLL5057 PROTEIN"/>
    <property type="match status" value="1"/>
</dbReference>
<dbReference type="AlphaFoldDB" id="A0A858RJF8"/>
<evidence type="ECO:0000313" key="5">
    <source>
        <dbReference type="EMBL" id="QJE97057.1"/>
    </source>
</evidence>
<reference evidence="5 6" key="1">
    <citation type="submission" date="2020-04" db="EMBL/GenBank/DDBJ databases">
        <title>Luteolibacter sp. G-1-1-1 isolated from soil.</title>
        <authorList>
            <person name="Dahal R.H."/>
        </authorList>
    </citation>
    <scope>NUCLEOTIDE SEQUENCE [LARGE SCALE GENOMIC DNA]</scope>
    <source>
        <strain evidence="5 6">G-1-1-1</strain>
    </source>
</reference>
<dbReference type="Pfam" id="PF02397">
    <property type="entry name" value="Bac_transf"/>
    <property type="match status" value="1"/>
</dbReference>
<feature type="compositionally biased region" description="Basic and acidic residues" evidence="2">
    <location>
        <begin position="18"/>
        <end position="30"/>
    </location>
</feature>
<dbReference type="InterPro" id="IPR003362">
    <property type="entry name" value="Bact_transf"/>
</dbReference>
<gene>
    <name evidence="5" type="ORF">HHL09_15100</name>
</gene>
<keyword evidence="3" id="KW-0812">Transmembrane</keyword>
<evidence type="ECO:0000256" key="3">
    <source>
        <dbReference type="SAM" id="Phobius"/>
    </source>
</evidence>
<dbReference type="PANTHER" id="PTHR30576">
    <property type="entry name" value="COLANIC BIOSYNTHESIS UDP-GLUCOSE LIPID CARRIER TRANSFERASE"/>
    <property type="match status" value="1"/>
</dbReference>
<feature type="domain" description="Bacterial sugar transferase" evidence="4">
    <location>
        <begin position="67"/>
        <end position="258"/>
    </location>
</feature>
<keyword evidence="3" id="KW-0472">Membrane</keyword>
<organism evidence="5 6">
    <name type="scientific">Luteolibacter luteus</name>
    <dbReference type="NCBI Taxonomy" id="2728835"/>
    <lineage>
        <taxon>Bacteria</taxon>
        <taxon>Pseudomonadati</taxon>
        <taxon>Verrucomicrobiota</taxon>
        <taxon>Verrucomicrobiia</taxon>
        <taxon>Verrucomicrobiales</taxon>
        <taxon>Verrucomicrobiaceae</taxon>
        <taxon>Luteolibacter</taxon>
    </lineage>
</organism>
<dbReference type="EMBL" id="CP051774">
    <property type="protein sequence ID" value="QJE97057.1"/>
    <property type="molecule type" value="Genomic_DNA"/>
</dbReference>
<evidence type="ECO:0000256" key="1">
    <source>
        <dbReference type="ARBA" id="ARBA00006464"/>
    </source>
</evidence>
<comment type="similarity">
    <text evidence="1">Belongs to the bacterial sugar transferase family.</text>
</comment>
<keyword evidence="6" id="KW-1185">Reference proteome</keyword>
<feature type="transmembrane region" description="Helical" evidence="3">
    <location>
        <begin position="69"/>
        <end position="93"/>
    </location>
</feature>
<proteinExistence type="inferred from homology"/>
<name>A0A858RJF8_9BACT</name>
<protein>
    <submittedName>
        <fullName evidence="5">Sugar transferase</fullName>
    </submittedName>
</protein>
<accession>A0A858RJF8</accession>
<feature type="region of interest" description="Disordered" evidence="2">
    <location>
        <begin position="1"/>
        <end position="35"/>
    </location>
</feature>
<dbReference type="GO" id="GO:0016780">
    <property type="term" value="F:phosphotransferase activity, for other substituted phosphate groups"/>
    <property type="evidence" value="ECO:0007669"/>
    <property type="project" value="TreeGrafter"/>
</dbReference>
<evidence type="ECO:0000259" key="4">
    <source>
        <dbReference type="Pfam" id="PF02397"/>
    </source>
</evidence>
<keyword evidence="3" id="KW-1133">Transmembrane helix</keyword>
<dbReference type="Proteomes" id="UP000501812">
    <property type="component" value="Chromosome"/>
</dbReference>
<dbReference type="KEGG" id="luo:HHL09_15100"/>
<dbReference type="RefSeq" id="WP_169455457.1">
    <property type="nucleotide sequence ID" value="NZ_CP051774.1"/>
</dbReference>